<dbReference type="InterPro" id="IPR023631">
    <property type="entry name" value="Amidase_dom"/>
</dbReference>
<proteinExistence type="inferred from homology"/>
<dbReference type="PIRSF" id="PIRSF001221">
    <property type="entry name" value="Amidase_fungi"/>
    <property type="match status" value="1"/>
</dbReference>
<evidence type="ECO:0000313" key="7">
    <source>
        <dbReference type="Proteomes" id="UP001521785"/>
    </source>
</evidence>
<dbReference type="PANTHER" id="PTHR46072:SF7">
    <property type="entry name" value="AMIDASE"/>
    <property type="match status" value="1"/>
</dbReference>
<comment type="caution">
    <text evidence="6">The sequence shown here is derived from an EMBL/GenBank/DDBJ whole genome shotgun (WGS) entry which is preliminary data.</text>
</comment>
<keyword evidence="7" id="KW-1185">Reference proteome</keyword>
<evidence type="ECO:0000256" key="2">
    <source>
        <dbReference type="ARBA" id="ARBA00009199"/>
    </source>
</evidence>
<dbReference type="Pfam" id="PF01425">
    <property type="entry name" value="Amidase"/>
    <property type="match status" value="1"/>
</dbReference>
<dbReference type="InterPro" id="IPR020556">
    <property type="entry name" value="Amidase_CS"/>
</dbReference>
<dbReference type="Proteomes" id="UP001521785">
    <property type="component" value="Unassembled WGS sequence"/>
</dbReference>
<evidence type="ECO:0000256" key="3">
    <source>
        <dbReference type="ARBA" id="ARBA00012922"/>
    </source>
</evidence>
<name>A0ABR3S0K8_9PLEO</name>
<evidence type="ECO:0000313" key="6">
    <source>
        <dbReference type="EMBL" id="KAL1610211.1"/>
    </source>
</evidence>
<dbReference type="EC" id="3.5.1.4" evidence="3"/>
<accession>A0ABR3S0K8</accession>
<protein>
    <recommendedName>
        <fullName evidence="3">amidase</fullName>
        <ecNumber evidence="3">3.5.1.4</ecNumber>
    </recommendedName>
</protein>
<sequence length="547" mass="59948">MTSSWQDRARQKREAILAAIPAEWVIKDLPSIEEQRDVTGEYIRGFLSEREVEITETDAEKIVDKTTTGAWKAEELHCLHEVFFDAAIESARSLDSYFAEQGKPVGPLHGLPVSLKDQFHVKGVETSMGYVGWIGTFEGKVGTGKEKIFESEMVRELRNLGAVLYCKTSVPHTLMAGETMNNIIGYTQNPKNRNLAAGGSSGGEGALIGIKGSPIGFGTDIGGSIRIPAAFNGLYGIRPTTGRLPYEGMANSMDGQNSILSVVGPLASTVGSLRLMTKAILSQEPWLHDPMVHEIPWRDSHEQEILKSVNSTGSSEGGKLCFGVMATDGIVNPSPPIRRAIDIVVKALCSHGHEVVEWTPPSHRAILDEAFKTWDFDAGSDLKSSFALSGEPMHPQVASFSALEKHYSASEISAVNVRLRNLKKEYLDYWNSTAKLSKSGRCVDAVIGPAAPWPAARPQKYSYYGYSTWVNALDYTSVVVPVTEVDKEIDVVDVGYKPLDERDKKSYESYDPSIYDGAHVGVQLVGRRFQEEKMLAIAEYVGKLVGK</sequence>
<reference evidence="6 7" key="1">
    <citation type="submission" date="2024-02" db="EMBL/GenBank/DDBJ databases">
        <title>De novo assembly and annotation of 12 fungi associated with fruit tree decline syndrome in Ontario, Canada.</title>
        <authorList>
            <person name="Sulman M."/>
            <person name="Ellouze W."/>
            <person name="Ilyukhin E."/>
        </authorList>
    </citation>
    <scope>NUCLEOTIDE SEQUENCE [LARGE SCALE GENOMIC DNA]</scope>
    <source>
        <strain evidence="6 7">M42-189</strain>
    </source>
</reference>
<evidence type="ECO:0000259" key="5">
    <source>
        <dbReference type="Pfam" id="PF01425"/>
    </source>
</evidence>
<dbReference type="EMBL" id="JAKJXO020000002">
    <property type="protein sequence ID" value="KAL1610211.1"/>
    <property type="molecule type" value="Genomic_DNA"/>
</dbReference>
<dbReference type="Gene3D" id="3.90.1300.10">
    <property type="entry name" value="Amidase signature (AS) domain"/>
    <property type="match status" value="1"/>
</dbReference>
<comment type="similarity">
    <text evidence="2">Belongs to the amidase family.</text>
</comment>
<dbReference type="PANTHER" id="PTHR46072">
    <property type="entry name" value="AMIDASE-RELATED-RELATED"/>
    <property type="match status" value="1"/>
</dbReference>
<comment type="catalytic activity">
    <reaction evidence="1">
        <text>a monocarboxylic acid amide + H2O = a monocarboxylate + NH4(+)</text>
        <dbReference type="Rhea" id="RHEA:12020"/>
        <dbReference type="ChEBI" id="CHEBI:15377"/>
        <dbReference type="ChEBI" id="CHEBI:28938"/>
        <dbReference type="ChEBI" id="CHEBI:35757"/>
        <dbReference type="ChEBI" id="CHEBI:83628"/>
        <dbReference type="EC" id="3.5.1.4"/>
    </reaction>
</comment>
<feature type="domain" description="Amidase" evidence="5">
    <location>
        <begin position="73"/>
        <end position="535"/>
    </location>
</feature>
<dbReference type="PROSITE" id="PS00571">
    <property type="entry name" value="AMIDASES"/>
    <property type="match status" value="1"/>
</dbReference>
<gene>
    <name evidence="6" type="ORF">SLS60_001876</name>
</gene>
<keyword evidence="4" id="KW-0378">Hydrolase</keyword>
<evidence type="ECO:0000256" key="4">
    <source>
        <dbReference type="ARBA" id="ARBA00022801"/>
    </source>
</evidence>
<organism evidence="6 7">
    <name type="scientific">Paraconiothyrium brasiliense</name>
    <dbReference type="NCBI Taxonomy" id="300254"/>
    <lineage>
        <taxon>Eukaryota</taxon>
        <taxon>Fungi</taxon>
        <taxon>Dikarya</taxon>
        <taxon>Ascomycota</taxon>
        <taxon>Pezizomycotina</taxon>
        <taxon>Dothideomycetes</taxon>
        <taxon>Pleosporomycetidae</taxon>
        <taxon>Pleosporales</taxon>
        <taxon>Massarineae</taxon>
        <taxon>Didymosphaeriaceae</taxon>
        <taxon>Paraconiothyrium</taxon>
    </lineage>
</organism>
<dbReference type="InterPro" id="IPR036928">
    <property type="entry name" value="AS_sf"/>
</dbReference>
<dbReference type="SUPFAM" id="SSF75304">
    <property type="entry name" value="Amidase signature (AS) enzymes"/>
    <property type="match status" value="1"/>
</dbReference>
<evidence type="ECO:0000256" key="1">
    <source>
        <dbReference type="ARBA" id="ARBA00001311"/>
    </source>
</evidence>